<evidence type="ECO:0008006" key="3">
    <source>
        <dbReference type="Google" id="ProtNLM"/>
    </source>
</evidence>
<name>A0ABQ9P568_9PEZI</name>
<dbReference type="PANTHER" id="PTHR42085">
    <property type="entry name" value="F-BOX DOMAIN-CONTAINING PROTEIN"/>
    <property type="match status" value="1"/>
</dbReference>
<dbReference type="PANTHER" id="PTHR42085:SF2">
    <property type="entry name" value="F-BOX DOMAIN-CONTAINING PROTEIN"/>
    <property type="match status" value="1"/>
</dbReference>
<dbReference type="EMBL" id="JAPDRL010000001">
    <property type="protein sequence ID" value="KAJ9669719.1"/>
    <property type="molecule type" value="Genomic_DNA"/>
</dbReference>
<dbReference type="InterPro" id="IPR038883">
    <property type="entry name" value="AN11006-like"/>
</dbReference>
<proteinExistence type="predicted"/>
<evidence type="ECO:0000313" key="2">
    <source>
        <dbReference type="Proteomes" id="UP001172684"/>
    </source>
</evidence>
<organism evidence="1 2">
    <name type="scientific">Coniosporium apollinis</name>
    <dbReference type="NCBI Taxonomy" id="61459"/>
    <lineage>
        <taxon>Eukaryota</taxon>
        <taxon>Fungi</taxon>
        <taxon>Dikarya</taxon>
        <taxon>Ascomycota</taxon>
        <taxon>Pezizomycotina</taxon>
        <taxon>Dothideomycetes</taxon>
        <taxon>Dothideomycetes incertae sedis</taxon>
        <taxon>Coniosporium</taxon>
    </lineage>
</organism>
<accession>A0ABQ9P568</accession>
<protein>
    <recommendedName>
        <fullName evidence="3">F-box domain-containing protein</fullName>
    </recommendedName>
</protein>
<comment type="caution">
    <text evidence="1">The sequence shown here is derived from an EMBL/GenBank/DDBJ whole genome shotgun (WGS) entry which is preliminary data.</text>
</comment>
<reference evidence="1" key="1">
    <citation type="submission" date="2022-10" db="EMBL/GenBank/DDBJ databases">
        <title>Culturing micro-colonial fungi from biological soil crusts in the Mojave desert and describing Neophaeococcomyces mojavensis, and introducing the new genera and species Taxawa tesnikishii.</title>
        <authorList>
            <person name="Kurbessoian T."/>
            <person name="Stajich J.E."/>
        </authorList>
    </citation>
    <scope>NUCLEOTIDE SEQUENCE</scope>
    <source>
        <strain evidence="1">TK_1</strain>
    </source>
</reference>
<keyword evidence="2" id="KW-1185">Reference proteome</keyword>
<gene>
    <name evidence="1" type="ORF">H2201_000103</name>
</gene>
<evidence type="ECO:0000313" key="1">
    <source>
        <dbReference type="EMBL" id="KAJ9669719.1"/>
    </source>
</evidence>
<dbReference type="Proteomes" id="UP001172684">
    <property type="component" value="Unassembled WGS sequence"/>
</dbReference>
<sequence length="378" mass="42984">MLKLPTEVRLRIFEYLLPSESLGFLPPEIYGDSDEYSDIGESLGCDLDDWNMSLLLVNRQIYQEASSTLYGKAVFQVDIDDESLSVPGSRFMVGPVSPNNNPHGQGWKAQLEILPYRKIKVFHVEITAPAMLDGPHRISTPNWEKLLHDVHDNVHRLASLFKEVNRIRNLSVAVSFVTHSPLIESVVAPAKWLLEPLWALRNVQRLDIKDIQLHVEPDRTTRKMILIGTKSAGADNVSLQASHMEWSAHVKEKEALFPSTDVAPSVPPKILEMYKRIDDAAVALRDVVPYGGEWGVNRCEHLNQLREILHLARVARENENLDELLRIGTKLPKLWQRVLRQQEERRAHVDAKVSCLESKETTSLTAAEHFRSKLQVNN</sequence>